<dbReference type="Proteomes" id="UP000256690">
    <property type="component" value="Unassembled WGS sequence"/>
</dbReference>
<name>A0A3D8QMY9_9EURO</name>
<organism evidence="1 2">
    <name type="scientific">Aspergillus mulundensis</name>
    <dbReference type="NCBI Taxonomy" id="1810919"/>
    <lineage>
        <taxon>Eukaryota</taxon>
        <taxon>Fungi</taxon>
        <taxon>Dikarya</taxon>
        <taxon>Ascomycota</taxon>
        <taxon>Pezizomycotina</taxon>
        <taxon>Eurotiomycetes</taxon>
        <taxon>Eurotiomycetidae</taxon>
        <taxon>Eurotiales</taxon>
        <taxon>Aspergillaceae</taxon>
        <taxon>Aspergillus</taxon>
        <taxon>Aspergillus subgen. Nidulantes</taxon>
    </lineage>
</organism>
<accession>A0A3D8QMY9</accession>
<dbReference type="RefSeq" id="XP_026599260.1">
    <property type="nucleotide sequence ID" value="XM_026752198.1"/>
</dbReference>
<evidence type="ECO:0000313" key="1">
    <source>
        <dbReference type="EMBL" id="RDW63071.1"/>
    </source>
</evidence>
<comment type="caution">
    <text evidence="1">The sequence shown here is derived from an EMBL/GenBank/DDBJ whole genome shotgun (WGS) entry which is preliminary data.</text>
</comment>
<protein>
    <submittedName>
        <fullName evidence="1">Uncharacterized protein</fullName>
    </submittedName>
</protein>
<dbReference type="GeneID" id="38120552"/>
<reference evidence="1 2" key="1">
    <citation type="journal article" date="2018" name="IMA Fungus">
        <title>IMA Genome-F 9: Draft genome sequence of Annulohypoxylon stygium, Aspergillus mulundensis, Berkeleyomyces basicola (syn. Thielaviopsis basicola), Ceratocystis smalleyi, two Cercospora beticola strains, Coleophoma cylindrospora, Fusarium fracticaudum, Phialophora cf. hyalina, and Morchella septimelata.</title>
        <authorList>
            <person name="Wingfield B.D."/>
            <person name="Bills G.F."/>
            <person name="Dong Y."/>
            <person name="Huang W."/>
            <person name="Nel W.J."/>
            <person name="Swalarsk-Parry B.S."/>
            <person name="Vaghefi N."/>
            <person name="Wilken P.M."/>
            <person name="An Z."/>
            <person name="de Beer Z.W."/>
            <person name="De Vos L."/>
            <person name="Chen L."/>
            <person name="Duong T.A."/>
            <person name="Gao Y."/>
            <person name="Hammerbacher A."/>
            <person name="Kikkert J.R."/>
            <person name="Li Y."/>
            <person name="Li H."/>
            <person name="Li K."/>
            <person name="Li Q."/>
            <person name="Liu X."/>
            <person name="Ma X."/>
            <person name="Naidoo K."/>
            <person name="Pethybridge S.J."/>
            <person name="Sun J."/>
            <person name="Steenkamp E.T."/>
            <person name="van der Nest M.A."/>
            <person name="van Wyk S."/>
            <person name="Wingfield M.J."/>
            <person name="Xiong C."/>
            <person name="Yue Q."/>
            <person name="Zhang X."/>
        </authorList>
    </citation>
    <scope>NUCLEOTIDE SEQUENCE [LARGE SCALE GENOMIC DNA]</scope>
    <source>
        <strain evidence="1 2">DSM 5745</strain>
    </source>
</reference>
<keyword evidence="2" id="KW-1185">Reference proteome</keyword>
<dbReference type="EMBL" id="PVWQ01000015">
    <property type="protein sequence ID" value="RDW63071.1"/>
    <property type="molecule type" value="Genomic_DNA"/>
</dbReference>
<proteinExistence type="predicted"/>
<dbReference type="Pfam" id="PF20219">
    <property type="entry name" value="DUF6579"/>
    <property type="match status" value="1"/>
</dbReference>
<dbReference type="InterPro" id="IPR046486">
    <property type="entry name" value="DUF6579"/>
</dbReference>
<dbReference type="AlphaFoldDB" id="A0A3D8QMY9"/>
<dbReference type="STRING" id="1810919.A0A3D8QMY9"/>
<gene>
    <name evidence="1" type="ORF">DSM5745_10182</name>
</gene>
<evidence type="ECO:0000313" key="2">
    <source>
        <dbReference type="Proteomes" id="UP000256690"/>
    </source>
</evidence>
<dbReference type="OrthoDB" id="3852249at2759"/>
<sequence>MNPPARALSYIASLSSKQVRQYIRKYGVQAVLAAQQAYAQWRDGRASKQKEQTYKSIEAAIPEIIESVESKEIRVVPEAFNSSAPFIAKFQGAALVSIALALLDLSAAVKRVGSSLEAIQNELAVANVARIQGWVTDGFGAHVYRFVRNEMAQARNNQAQAGDNSGEESQGGQQDCFYVWHPDTDWYPVFENMNAANPLGPQFGGYHRDLPTICMRMRTDRETLVQQGRGPHGRTATFHLLIPAYKPLVVDYPITFHEGLLPLTITGQRHREADLVWLDIWRAGELEGLNLRCVGNLPPRDNIYEQTARVSIVAGKLGFIVCAGAAAVFPPCAPIAMPAAASCGTGSSFASLGAMIVSILCARKEICILGNPIMFTDEA</sequence>